<comment type="caution">
    <text evidence="1">The sequence shown here is derived from an EMBL/GenBank/DDBJ whole genome shotgun (WGS) entry which is preliminary data.</text>
</comment>
<sequence>MKGRIYVPTESFRTALCNYLLDGKKSITEIIPSSCSNDLMPSAYFYLRSHAHKEQCCEIFNHLHHSPGSRLILRFLNTQRATCTVDH</sequence>
<dbReference type="EMBL" id="MU157842">
    <property type="protein sequence ID" value="KAF9530130.1"/>
    <property type="molecule type" value="Genomic_DNA"/>
</dbReference>
<organism evidence="1 2">
    <name type="scientific">Crepidotus variabilis</name>
    <dbReference type="NCBI Taxonomy" id="179855"/>
    <lineage>
        <taxon>Eukaryota</taxon>
        <taxon>Fungi</taxon>
        <taxon>Dikarya</taxon>
        <taxon>Basidiomycota</taxon>
        <taxon>Agaricomycotina</taxon>
        <taxon>Agaricomycetes</taxon>
        <taxon>Agaricomycetidae</taxon>
        <taxon>Agaricales</taxon>
        <taxon>Agaricineae</taxon>
        <taxon>Crepidotaceae</taxon>
        <taxon>Crepidotus</taxon>
    </lineage>
</organism>
<gene>
    <name evidence="1" type="ORF">CPB83DRAFT_201565</name>
</gene>
<reference evidence="1" key="1">
    <citation type="submission" date="2020-11" db="EMBL/GenBank/DDBJ databases">
        <authorList>
            <consortium name="DOE Joint Genome Institute"/>
            <person name="Ahrendt S."/>
            <person name="Riley R."/>
            <person name="Andreopoulos W."/>
            <person name="Labutti K."/>
            <person name="Pangilinan J."/>
            <person name="Ruiz-Duenas F.J."/>
            <person name="Barrasa J.M."/>
            <person name="Sanchez-Garcia M."/>
            <person name="Camarero S."/>
            <person name="Miyauchi S."/>
            <person name="Serrano A."/>
            <person name="Linde D."/>
            <person name="Babiker R."/>
            <person name="Drula E."/>
            <person name="Ayuso-Fernandez I."/>
            <person name="Pacheco R."/>
            <person name="Padilla G."/>
            <person name="Ferreira P."/>
            <person name="Barriuso J."/>
            <person name="Kellner H."/>
            <person name="Castanera R."/>
            <person name="Alfaro M."/>
            <person name="Ramirez L."/>
            <person name="Pisabarro A.G."/>
            <person name="Kuo A."/>
            <person name="Tritt A."/>
            <person name="Lipzen A."/>
            <person name="He G."/>
            <person name="Yan M."/>
            <person name="Ng V."/>
            <person name="Cullen D."/>
            <person name="Martin F."/>
            <person name="Rosso M.-N."/>
            <person name="Henrissat B."/>
            <person name="Hibbett D."/>
            <person name="Martinez A.T."/>
            <person name="Grigoriev I.V."/>
        </authorList>
    </citation>
    <scope>NUCLEOTIDE SEQUENCE</scope>
    <source>
        <strain evidence="1">CBS 506.95</strain>
    </source>
</reference>
<protein>
    <submittedName>
        <fullName evidence="1">Uncharacterized protein</fullName>
    </submittedName>
</protein>
<name>A0A9P6EJB7_9AGAR</name>
<keyword evidence="2" id="KW-1185">Reference proteome</keyword>
<dbReference type="Proteomes" id="UP000807306">
    <property type="component" value="Unassembled WGS sequence"/>
</dbReference>
<dbReference type="AlphaFoldDB" id="A0A9P6EJB7"/>
<evidence type="ECO:0000313" key="1">
    <source>
        <dbReference type="EMBL" id="KAF9530130.1"/>
    </source>
</evidence>
<evidence type="ECO:0000313" key="2">
    <source>
        <dbReference type="Proteomes" id="UP000807306"/>
    </source>
</evidence>
<accession>A0A9P6EJB7</accession>
<proteinExistence type="predicted"/>